<dbReference type="GO" id="GO:0000340">
    <property type="term" value="F:RNA 7-methylguanosine cap binding"/>
    <property type="evidence" value="ECO:0007669"/>
    <property type="project" value="TreeGrafter"/>
</dbReference>
<feature type="region of interest" description="Disordered" evidence="2">
    <location>
        <begin position="186"/>
        <end position="206"/>
    </location>
</feature>
<dbReference type="InterPro" id="IPR001040">
    <property type="entry name" value="TIF_eIF_4E"/>
</dbReference>
<gene>
    <name evidence="3" type="ORF">BDP27DRAFT_351405</name>
</gene>
<sequence>MANSYFSNLSQQSRFLSINSQIPATTQPPPPTQPAPKSRVASSKHFSTSITAGSDRSHEKSSSSNGSSPSVSEPHPLKTTWVFWFRQQRTPGNKLISYEEGIKKISAFASVESFWSLWTHLAPPSALQPTTDYLLFHDGVRRPIWEDPVNISGGKWIIRLKKGVADRIWEDLVLAVLGDQFDECHQTQSDSEENGEVATNWEDGSDPGVEFPEICGCTISVRQSEDIVSLWNRLDGDVKVRERIRDTIRKVLHLPPSTIMEYKSNNDSMQDKSSFRNSAIDRTPMS</sequence>
<keyword evidence="1" id="KW-0648">Protein biosynthesis</keyword>
<feature type="region of interest" description="Disordered" evidence="2">
    <location>
        <begin position="262"/>
        <end position="286"/>
    </location>
</feature>
<evidence type="ECO:0000313" key="4">
    <source>
        <dbReference type="Proteomes" id="UP000772434"/>
    </source>
</evidence>
<dbReference type="EMBL" id="JADNRY010000002">
    <property type="protein sequence ID" value="KAF9078250.1"/>
    <property type="molecule type" value="Genomic_DNA"/>
</dbReference>
<proteinExistence type="inferred from homology"/>
<keyword evidence="4" id="KW-1185">Reference proteome</keyword>
<dbReference type="PANTHER" id="PTHR11960:SF18">
    <property type="entry name" value="EUKARYOTIC TRANSLATION INITIATION FACTOR 4E HOMOLOGOUS PROTEIN, ISOFORM B"/>
    <property type="match status" value="1"/>
</dbReference>
<keyword evidence="1 3" id="KW-0396">Initiation factor</keyword>
<evidence type="ECO:0000313" key="3">
    <source>
        <dbReference type="EMBL" id="KAF9078250.1"/>
    </source>
</evidence>
<dbReference type="Pfam" id="PF01652">
    <property type="entry name" value="IF4E"/>
    <property type="match status" value="1"/>
</dbReference>
<comment type="similarity">
    <text evidence="1">Belongs to the eukaryotic initiation factor 4E family.</text>
</comment>
<feature type="region of interest" description="Disordered" evidence="2">
    <location>
        <begin position="17"/>
        <end position="74"/>
    </location>
</feature>
<reference evidence="3" key="1">
    <citation type="submission" date="2020-11" db="EMBL/GenBank/DDBJ databases">
        <authorList>
            <consortium name="DOE Joint Genome Institute"/>
            <person name="Ahrendt S."/>
            <person name="Riley R."/>
            <person name="Andreopoulos W."/>
            <person name="Labutti K."/>
            <person name="Pangilinan J."/>
            <person name="Ruiz-Duenas F.J."/>
            <person name="Barrasa J.M."/>
            <person name="Sanchez-Garcia M."/>
            <person name="Camarero S."/>
            <person name="Miyauchi S."/>
            <person name="Serrano A."/>
            <person name="Linde D."/>
            <person name="Babiker R."/>
            <person name="Drula E."/>
            <person name="Ayuso-Fernandez I."/>
            <person name="Pacheco R."/>
            <person name="Padilla G."/>
            <person name="Ferreira P."/>
            <person name="Barriuso J."/>
            <person name="Kellner H."/>
            <person name="Castanera R."/>
            <person name="Alfaro M."/>
            <person name="Ramirez L."/>
            <person name="Pisabarro A.G."/>
            <person name="Kuo A."/>
            <person name="Tritt A."/>
            <person name="Lipzen A."/>
            <person name="He G."/>
            <person name="Yan M."/>
            <person name="Ng V."/>
            <person name="Cullen D."/>
            <person name="Martin F."/>
            <person name="Rosso M.-N."/>
            <person name="Henrissat B."/>
            <person name="Hibbett D."/>
            <person name="Martinez A.T."/>
            <person name="Grigoriev I.V."/>
        </authorList>
    </citation>
    <scope>NUCLEOTIDE SEQUENCE</scope>
    <source>
        <strain evidence="3">AH 40177</strain>
    </source>
</reference>
<evidence type="ECO:0000256" key="2">
    <source>
        <dbReference type="SAM" id="MobiDB-lite"/>
    </source>
</evidence>
<dbReference type="PANTHER" id="PTHR11960">
    <property type="entry name" value="EUKARYOTIC TRANSLATION INITIATION FACTOR 4E RELATED"/>
    <property type="match status" value="1"/>
</dbReference>
<dbReference type="GO" id="GO:0003743">
    <property type="term" value="F:translation initiation factor activity"/>
    <property type="evidence" value="ECO:0007669"/>
    <property type="project" value="UniProtKB-KW"/>
</dbReference>
<dbReference type="Gene3D" id="3.30.760.10">
    <property type="entry name" value="RNA Cap, Translation Initiation Factor Eif4e"/>
    <property type="match status" value="1"/>
</dbReference>
<feature type="compositionally biased region" description="Low complexity" evidence="2">
    <location>
        <begin position="62"/>
        <end position="72"/>
    </location>
</feature>
<protein>
    <submittedName>
        <fullName evidence="3">Eukaryotic translation initiation factor 4E member 2</fullName>
    </submittedName>
</protein>
<organism evidence="3 4">
    <name type="scientific">Rhodocollybia butyracea</name>
    <dbReference type="NCBI Taxonomy" id="206335"/>
    <lineage>
        <taxon>Eukaryota</taxon>
        <taxon>Fungi</taxon>
        <taxon>Dikarya</taxon>
        <taxon>Basidiomycota</taxon>
        <taxon>Agaricomycotina</taxon>
        <taxon>Agaricomycetes</taxon>
        <taxon>Agaricomycetidae</taxon>
        <taxon>Agaricales</taxon>
        <taxon>Marasmiineae</taxon>
        <taxon>Omphalotaceae</taxon>
        <taxon>Rhodocollybia</taxon>
    </lineage>
</organism>
<dbReference type="OrthoDB" id="590761at2759"/>
<dbReference type="InterPro" id="IPR023398">
    <property type="entry name" value="TIF_eIF4e-like"/>
</dbReference>
<comment type="caution">
    <text evidence="3">The sequence shown here is derived from an EMBL/GenBank/DDBJ whole genome shotgun (WGS) entry which is preliminary data.</text>
</comment>
<feature type="compositionally biased region" description="Polar residues" evidence="2">
    <location>
        <begin position="40"/>
        <end position="54"/>
    </location>
</feature>
<dbReference type="GO" id="GO:0016281">
    <property type="term" value="C:eukaryotic translation initiation factor 4F complex"/>
    <property type="evidence" value="ECO:0007669"/>
    <property type="project" value="TreeGrafter"/>
</dbReference>
<dbReference type="SUPFAM" id="SSF55418">
    <property type="entry name" value="eIF4e-like"/>
    <property type="match status" value="1"/>
</dbReference>
<keyword evidence="1" id="KW-0694">RNA-binding</keyword>
<name>A0A9P5QCJ9_9AGAR</name>
<dbReference type="Proteomes" id="UP000772434">
    <property type="component" value="Unassembled WGS sequence"/>
</dbReference>
<accession>A0A9P5QCJ9</accession>
<dbReference type="AlphaFoldDB" id="A0A9P5QCJ9"/>
<evidence type="ECO:0000256" key="1">
    <source>
        <dbReference type="RuleBase" id="RU004374"/>
    </source>
</evidence>